<dbReference type="AlphaFoldDB" id="A0A3S9SUL7"/>
<dbReference type="PANTHER" id="PTHR43685:SF2">
    <property type="entry name" value="GLYCOSYLTRANSFERASE 2-LIKE DOMAIN-CONTAINING PROTEIN"/>
    <property type="match status" value="1"/>
</dbReference>
<evidence type="ECO:0000313" key="2">
    <source>
        <dbReference type="EMBL" id="AZR72017.1"/>
    </source>
</evidence>
<dbReference type="EMBL" id="CP016379">
    <property type="protein sequence ID" value="AZR72017.1"/>
    <property type="molecule type" value="Genomic_DNA"/>
</dbReference>
<dbReference type="Gene3D" id="3.90.550.10">
    <property type="entry name" value="Spore Coat Polysaccharide Biosynthesis Protein SpsA, Chain A"/>
    <property type="match status" value="1"/>
</dbReference>
<reference evidence="2 3" key="1">
    <citation type="submission" date="2016-07" db="EMBL/GenBank/DDBJ databases">
        <title>Genome and transcriptome analysis of iron-reducing fermentative bacteria Anoxybacter fermentans.</title>
        <authorList>
            <person name="Zeng X."/>
            <person name="Shao Z."/>
        </authorList>
    </citation>
    <scope>NUCLEOTIDE SEQUENCE [LARGE SCALE GENOMIC DNA]</scope>
    <source>
        <strain evidence="2 3">DY22613</strain>
    </source>
</reference>
<sequence>MDSRLASIIIITRNRLGYTRLCLQSILKKTIYRPYEIIVVDNNSTDGTVEYLTDLKNRGIIEKLILLDKNYGAGYATNEGIKHAKGFYLIRSDNDMVYNRGWLTALIDGLKRIPKSLLQVAVFGELMEDGQRAGFLPENIINGVILNLVNIGGCNMAFTRETYEDLGPFDNVMFTEDGLYCFKAKQKGYIIGQIDNATGTHIDHPTCSLSKRYTEYAEYRLEVLENLKRAGLEFLCEEDQKFYEEYKRKKKN</sequence>
<proteinExistence type="predicted"/>
<dbReference type="InterPro" id="IPR050834">
    <property type="entry name" value="Glycosyltransf_2"/>
</dbReference>
<dbReference type="InterPro" id="IPR029044">
    <property type="entry name" value="Nucleotide-diphossugar_trans"/>
</dbReference>
<protein>
    <recommendedName>
        <fullName evidence="1">Glycosyltransferase 2-like domain-containing protein</fullName>
    </recommendedName>
</protein>
<organism evidence="2 3">
    <name type="scientific">Anoxybacter fermentans</name>
    <dbReference type="NCBI Taxonomy" id="1323375"/>
    <lineage>
        <taxon>Bacteria</taxon>
        <taxon>Bacillati</taxon>
        <taxon>Bacillota</taxon>
        <taxon>Clostridia</taxon>
        <taxon>Halanaerobiales</taxon>
        <taxon>Anoxybacter</taxon>
    </lineage>
</organism>
<dbReference type="SUPFAM" id="SSF53448">
    <property type="entry name" value="Nucleotide-diphospho-sugar transferases"/>
    <property type="match status" value="1"/>
</dbReference>
<keyword evidence="3" id="KW-1185">Reference proteome</keyword>
<dbReference type="PANTHER" id="PTHR43685">
    <property type="entry name" value="GLYCOSYLTRANSFERASE"/>
    <property type="match status" value="1"/>
</dbReference>
<name>A0A3S9SUL7_9FIRM</name>
<gene>
    <name evidence="2" type="ORF">BBF96_00505</name>
</gene>
<accession>A0A3S9SUL7</accession>
<feature type="domain" description="Glycosyltransferase 2-like" evidence="1">
    <location>
        <begin position="7"/>
        <end position="132"/>
    </location>
</feature>
<evidence type="ECO:0000259" key="1">
    <source>
        <dbReference type="Pfam" id="PF00535"/>
    </source>
</evidence>
<dbReference type="RefSeq" id="WP_164730820.1">
    <property type="nucleotide sequence ID" value="NZ_CP016379.1"/>
</dbReference>
<dbReference type="Pfam" id="PF00535">
    <property type="entry name" value="Glycos_transf_2"/>
    <property type="match status" value="1"/>
</dbReference>
<dbReference type="Proteomes" id="UP000267250">
    <property type="component" value="Chromosome"/>
</dbReference>
<evidence type="ECO:0000313" key="3">
    <source>
        <dbReference type="Proteomes" id="UP000267250"/>
    </source>
</evidence>
<dbReference type="KEGG" id="aft:BBF96_00505"/>
<dbReference type="InterPro" id="IPR001173">
    <property type="entry name" value="Glyco_trans_2-like"/>
</dbReference>